<evidence type="ECO:0000256" key="5">
    <source>
        <dbReference type="ARBA" id="ARBA00022840"/>
    </source>
</evidence>
<dbReference type="Proteomes" id="UP000613740">
    <property type="component" value="Unassembled WGS sequence"/>
</dbReference>
<evidence type="ECO:0000256" key="7">
    <source>
        <dbReference type="PROSITE-ProRule" id="PRU10133"/>
    </source>
</evidence>
<accession>A0A835VTP0</accession>
<dbReference type="EMBL" id="JAEHOD010000089">
    <property type="protein sequence ID" value="KAG2428907.1"/>
    <property type="molecule type" value="Genomic_DNA"/>
</dbReference>
<evidence type="ECO:0000256" key="6">
    <source>
        <dbReference type="ARBA" id="ARBA00058311"/>
    </source>
</evidence>
<keyword evidence="5 8" id="KW-0067">ATP-binding</keyword>
<keyword evidence="11" id="KW-1185">Reference proteome</keyword>
<evidence type="ECO:0000256" key="1">
    <source>
        <dbReference type="ARBA" id="ARBA00005032"/>
    </source>
</evidence>
<dbReference type="SUPFAM" id="SSF54495">
    <property type="entry name" value="UBC-like"/>
    <property type="match status" value="1"/>
</dbReference>
<organism evidence="10 11">
    <name type="scientific">Chlamydomonas schloesseri</name>
    <dbReference type="NCBI Taxonomy" id="2026947"/>
    <lineage>
        <taxon>Eukaryota</taxon>
        <taxon>Viridiplantae</taxon>
        <taxon>Chlorophyta</taxon>
        <taxon>core chlorophytes</taxon>
        <taxon>Chlorophyceae</taxon>
        <taxon>CS clade</taxon>
        <taxon>Chlamydomonadales</taxon>
        <taxon>Chlamydomonadaceae</taxon>
        <taxon>Chlamydomonas</taxon>
    </lineage>
</organism>
<keyword evidence="3 8" id="KW-0547">Nucleotide-binding</keyword>
<proteinExistence type="inferred from homology"/>
<protein>
    <recommendedName>
        <fullName evidence="9">UBC core domain-containing protein</fullName>
    </recommendedName>
</protein>
<evidence type="ECO:0000256" key="2">
    <source>
        <dbReference type="ARBA" id="ARBA00022679"/>
    </source>
</evidence>
<dbReference type="PROSITE" id="PS50127">
    <property type="entry name" value="UBC_2"/>
    <property type="match status" value="1"/>
</dbReference>
<dbReference type="FunFam" id="3.10.110.10:FF:000005">
    <property type="entry name" value="NEDD8-conjugating enzyme Ubc12"/>
    <property type="match status" value="1"/>
</dbReference>
<dbReference type="PANTHER" id="PTHR24068">
    <property type="entry name" value="UBIQUITIN-CONJUGATING ENZYME E2"/>
    <property type="match status" value="1"/>
</dbReference>
<evidence type="ECO:0000256" key="3">
    <source>
        <dbReference type="ARBA" id="ARBA00022741"/>
    </source>
</evidence>
<evidence type="ECO:0000256" key="8">
    <source>
        <dbReference type="RuleBase" id="RU362109"/>
    </source>
</evidence>
<name>A0A835VTP0_9CHLO</name>
<dbReference type="CDD" id="cd23794">
    <property type="entry name" value="UBCc_UBE2F_UBE2M"/>
    <property type="match status" value="1"/>
</dbReference>
<dbReference type="PROSITE" id="PS00183">
    <property type="entry name" value="UBC_1"/>
    <property type="match status" value="1"/>
</dbReference>
<feature type="active site" description="Glycyl thioester intermediate" evidence="7">
    <location>
        <position position="113"/>
    </location>
</feature>
<reference evidence="10" key="1">
    <citation type="journal article" date="2020" name="bioRxiv">
        <title>Comparative genomics of Chlamydomonas.</title>
        <authorList>
            <person name="Craig R.J."/>
            <person name="Hasan A.R."/>
            <person name="Ness R.W."/>
            <person name="Keightley P.D."/>
        </authorList>
    </citation>
    <scope>NUCLEOTIDE SEQUENCE</scope>
    <source>
        <strain evidence="10">CCAP 11/173</strain>
    </source>
</reference>
<comment type="function">
    <text evidence="6">Accepts the ubiquitin-like protein NEDD8/RUB1 from the ECR1-AXR1 E1 complex and catalyzes its covalent attachment to other proteins.</text>
</comment>
<dbReference type="AlphaFoldDB" id="A0A835VTP0"/>
<evidence type="ECO:0000313" key="11">
    <source>
        <dbReference type="Proteomes" id="UP000613740"/>
    </source>
</evidence>
<comment type="similarity">
    <text evidence="8">Belongs to the ubiquitin-conjugating enzyme family.</text>
</comment>
<feature type="domain" description="UBC core" evidence="9">
    <location>
        <begin position="30"/>
        <end position="175"/>
    </location>
</feature>
<dbReference type="Gene3D" id="3.10.110.10">
    <property type="entry name" value="Ubiquitin Conjugating Enzyme"/>
    <property type="match status" value="1"/>
</dbReference>
<comment type="pathway">
    <text evidence="1">Protein modification; protein neddylation.</text>
</comment>
<evidence type="ECO:0000313" key="10">
    <source>
        <dbReference type="EMBL" id="KAG2428907.1"/>
    </source>
</evidence>
<dbReference type="SMART" id="SM00212">
    <property type="entry name" value="UBCc"/>
    <property type="match status" value="1"/>
</dbReference>
<dbReference type="Pfam" id="PF00179">
    <property type="entry name" value="UQ_con"/>
    <property type="match status" value="1"/>
</dbReference>
<dbReference type="OrthoDB" id="10249039at2759"/>
<dbReference type="InterPro" id="IPR000608">
    <property type="entry name" value="UBC"/>
</dbReference>
<keyword evidence="2" id="KW-0808">Transferase</keyword>
<gene>
    <name evidence="10" type="ORF">HYH02_014229</name>
</gene>
<dbReference type="InterPro" id="IPR023313">
    <property type="entry name" value="UBQ-conjugating_AS"/>
</dbReference>
<dbReference type="GO" id="GO:0005524">
    <property type="term" value="F:ATP binding"/>
    <property type="evidence" value="ECO:0007669"/>
    <property type="project" value="UniProtKB-UniRule"/>
</dbReference>
<dbReference type="InterPro" id="IPR016135">
    <property type="entry name" value="UBQ-conjugating_enzyme/RWD"/>
</dbReference>
<evidence type="ECO:0000259" key="9">
    <source>
        <dbReference type="PROSITE" id="PS50127"/>
    </source>
</evidence>
<keyword evidence="4 8" id="KW-0833">Ubl conjugation pathway</keyword>
<evidence type="ECO:0000256" key="4">
    <source>
        <dbReference type="ARBA" id="ARBA00022786"/>
    </source>
</evidence>
<dbReference type="GO" id="GO:0019788">
    <property type="term" value="F:NEDD8 transferase activity"/>
    <property type="evidence" value="ECO:0007669"/>
    <property type="project" value="UniProtKB-ARBA"/>
</dbReference>
<comment type="caution">
    <text evidence="10">The sequence shown here is derived from an EMBL/GenBank/DDBJ whole genome shotgun (WGS) entry which is preliminary data.</text>
</comment>
<sequence length="188" mass="21292">MLKLFSVKDKQKQQQEAAANNAGKPGKLSAGELRIQKDMAELNLPSNITISFPDGKDKLMHFFIAIRPDEGIYRGGKFNFEFNIPPGYPHDAPKVLCTTKVYHPNIDLEGKICLNILREDWKPVLSISSVIYGLQFLFLDPNPDDPLNKEAAQMFVDQPRQFEQYVQRAIQYGTYINNVHFPACSASC</sequence>